<evidence type="ECO:0008006" key="3">
    <source>
        <dbReference type="Google" id="ProtNLM"/>
    </source>
</evidence>
<dbReference type="GO" id="GO:0022900">
    <property type="term" value="P:electron transport chain"/>
    <property type="evidence" value="ECO:0007669"/>
    <property type="project" value="InterPro"/>
</dbReference>
<dbReference type="RefSeq" id="WP_104427423.1">
    <property type="nucleotide sequence ID" value="NZ_PTIZ01000001.1"/>
</dbReference>
<sequence length="128" mass="14067">MGKTINLFGIVLILATGIVYAEAAFDFEELMEKIDTNSRNLQSNISSKDANSSIALAKQMQSDFKLVEGFFEKRGNSADAVTDAKKYEDLAAEVVKFVEANDFDAASNKALELTKNCDNACHDTYKPL</sequence>
<dbReference type="AlphaFoldDB" id="A0A2S6HL03"/>
<dbReference type="InterPro" id="IPR010980">
    <property type="entry name" value="Cyt_c/b562"/>
</dbReference>
<dbReference type="SUPFAM" id="SSF47175">
    <property type="entry name" value="Cytochromes"/>
    <property type="match status" value="1"/>
</dbReference>
<dbReference type="Proteomes" id="UP000240010">
    <property type="component" value="Unassembled WGS sequence"/>
</dbReference>
<comment type="caution">
    <text evidence="1">The sequence shown here is derived from an EMBL/GenBank/DDBJ whole genome shotgun (WGS) entry which is preliminary data.</text>
</comment>
<organism evidence="1 2">
    <name type="scientific">Methylobacter tundripaludum</name>
    <dbReference type="NCBI Taxonomy" id="173365"/>
    <lineage>
        <taxon>Bacteria</taxon>
        <taxon>Pseudomonadati</taxon>
        <taxon>Pseudomonadota</taxon>
        <taxon>Gammaproteobacteria</taxon>
        <taxon>Methylococcales</taxon>
        <taxon>Methylococcaceae</taxon>
        <taxon>Methylobacter</taxon>
    </lineage>
</organism>
<evidence type="ECO:0000313" key="2">
    <source>
        <dbReference type="Proteomes" id="UP000240010"/>
    </source>
</evidence>
<accession>A0A2S6HL03</accession>
<dbReference type="GO" id="GO:0020037">
    <property type="term" value="F:heme binding"/>
    <property type="evidence" value="ECO:0007669"/>
    <property type="project" value="InterPro"/>
</dbReference>
<dbReference type="EMBL" id="PTIZ01000001">
    <property type="protein sequence ID" value="PPK78041.1"/>
    <property type="molecule type" value="Genomic_DNA"/>
</dbReference>
<dbReference type="GO" id="GO:0009055">
    <property type="term" value="F:electron transfer activity"/>
    <property type="evidence" value="ECO:0007669"/>
    <property type="project" value="InterPro"/>
</dbReference>
<protein>
    <recommendedName>
        <fullName evidence="3">Cytochrome c</fullName>
    </recommendedName>
</protein>
<evidence type="ECO:0000313" key="1">
    <source>
        <dbReference type="EMBL" id="PPK78041.1"/>
    </source>
</evidence>
<dbReference type="GO" id="GO:0005506">
    <property type="term" value="F:iron ion binding"/>
    <property type="evidence" value="ECO:0007669"/>
    <property type="project" value="InterPro"/>
</dbReference>
<proteinExistence type="predicted"/>
<reference evidence="1 2" key="1">
    <citation type="submission" date="2018-02" db="EMBL/GenBank/DDBJ databases">
        <title>Subsurface microbial communities from deep shales in Ohio and West Virginia, USA.</title>
        <authorList>
            <person name="Wrighton K."/>
        </authorList>
    </citation>
    <scope>NUCLEOTIDE SEQUENCE [LARGE SCALE GENOMIC DNA]</scope>
    <source>
        <strain evidence="1 2">OWC-DMM</strain>
    </source>
</reference>
<name>A0A2S6HL03_9GAMM</name>
<gene>
    <name evidence="1" type="ORF">B0F87_101423</name>
</gene>